<sequence length="120" mass="13486">MAARFFTKSPSALLKAFDEKISQTEREGSITTWIKTRKGNYTHVSPQWGRKAFFKANSDFTDRLVFNVIPPEGEIVENEVYAFYHGHLIATFISHFADKFTVGAAGAKPTAQDRLISKSV</sequence>
<dbReference type="Proteomes" id="UP001617213">
    <property type="component" value="Unassembled WGS sequence"/>
</dbReference>
<dbReference type="RefSeq" id="WP_401379874.1">
    <property type="nucleotide sequence ID" value="NZ_JBIUWZ010000002.1"/>
</dbReference>
<reference evidence="1 2" key="1">
    <citation type="submission" date="2024-10" db="EMBL/GenBank/DDBJ databases">
        <title>The Natural Products Discovery Center: Release of the First 8490 Sequenced Strains for Exploring Actinobacteria Biosynthetic Diversity.</title>
        <authorList>
            <person name="Kalkreuter E."/>
            <person name="Kautsar S.A."/>
            <person name="Yang D."/>
            <person name="Bader C.D."/>
            <person name="Teijaro C.N."/>
            <person name="Fluegel L."/>
            <person name="Davis C.M."/>
            <person name="Simpson J.R."/>
            <person name="Lauterbach L."/>
            <person name="Steele A.D."/>
            <person name="Gui C."/>
            <person name="Meng S."/>
            <person name="Li G."/>
            <person name="Viehrig K."/>
            <person name="Ye F."/>
            <person name="Su P."/>
            <person name="Kiefer A.F."/>
            <person name="Nichols A."/>
            <person name="Cepeda A.J."/>
            <person name="Yan W."/>
            <person name="Fan B."/>
            <person name="Jiang Y."/>
            <person name="Adhikari A."/>
            <person name="Zheng C.-J."/>
            <person name="Schuster L."/>
            <person name="Cowan T.M."/>
            <person name="Smanski M.J."/>
            <person name="Chevrette M.G."/>
            <person name="De Carvalho L.P.S."/>
            <person name="Shen B."/>
        </authorList>
    </citation>
    <scope>NUCLEOTIDE SEQUENCE [LARGE SCALE GENOMIC DNA]</scope>
    <source>
        <strain evidence="1 2">NPDC087581</strain>
    </source>
</reference>
<dbReference type="EMBL" id="JBIUWZ010000002">
    <property type="protein sequence ID" value="MFJ2676918.1"/>
    <property type="molecule type" value="Genomic_DNA"/>
</dbReference>
<comment type="caution">
    <text evidence="1">The sequence shown here is derived from an EMBL/GenBank/DDBJ whole genome shotgun (WGS) entry which is preliminary data.</text>
</comment>
<gene>
    <name evidence="1" type="ORF">ACIOWJ_02265</name>
</gene>
<evidence type="ECO:0000313" key="1">
    <source>
        <dbReference type="EMBL" id="MFJ2676918.1"/>
    </source>
</evidence>
<evidence type="ECO:0000313" key="2">
    <source>
        <dbReference type="Proteomes" id="UP001617213"/>
    </source>
</evidence>
<protein>
    <submittedName>
        <fullName evidence="1">Uncharacterized protein</fullName>
    </submittedName>
</protein>
<keyword evidence="2" id="KW-1185">Reference proteome</keyword>
<name>A0ABW8DWX0_9PSED</name>
<proteinExistence type="predicted"/>
<organism evidence="1 2">
    <name type="scientific">Pseudomonas sivasensis</name>
    <dbReference type="NCBI Taxonomy" id="1880678"/>
    <lineage>
        <taxon>Bacteria</taxon>
        <taxon>Pseudomonadati</taxon>
        <taxon>Pseudomonadota</taxon>
        <taxon>Gammaproteobacteria</taxon>
        <taxon>Pseudomonadales</taxon>
        <taxon>Pseudomonadaceae</taxon>
        <taxon>Pseudomonas</taxon>
    </lineage>
</organism>
<accession>A0ABW8DWX0</accession>